<protein>
    <submittedName>
        <fullName evidence="1">Uncharacterized protein</fullName>
    </submittedName>
</protein>
<dbReference type="Proteomes" id="UP001062263">
    <property type="component" value="Chromosome"/>
</dbReference>
<accession>A0ABM7ZDK6</accession>
<dbReference type="EMBL" id="AP025943">
    <property type="protein sequence ID" value="BDL42812.1"/>
    <property type="molecule type" value="Genomic_DNA"/>
</dbReference>
<dbReference type="RefSeq" id="WP_215436376.1">
    <property type="nucleotide sequence ID" value="NZ_AP025943.1"/>
</dbReference>
<evidence type="ECO:0000313" key="2">
    <source>
        <dbReference type="Proteomes" id="UP001062263"/>
    </source>
</evidence>
<organism evidence="1 2">
    <name type="scientific">Akkermansia biwaensis</name>
    <dbReference type="NCBI Taxonomy" id="2946555"/>
    <lineage>
        <taxon>Bacteria</taxon>
        <taxon>Pseudomonadati</taxon>
        <taxon>Verrucomicrobiota</taxon>
        <taxon>Verrucomicrobiia</taxon>
        <taxon>Verrucomicrobiales</taxon>
        <taxon>Akkermansiaceae</taxon>
        <taxon>Akkermansia</taxon>
    </lineage>
</organism>
<evidence type="ECO:0000313" key="1">
    <source>
        <dbReference type="EMBL" id="BDL42812.1"/>
    </source>
</evidence>
<proteinExistence type="predicted"/>
<gene>
    <name evidence="1" type="ORF">Abiwalacus_03860</name>
</gene>
<name>A0ABM7ZDK6_9BACT</name>
<keyword evidence="2" id="KW-1185">Reference proteome</keyword>
<sequence>MKSSVVYILFCGLFLFGTFLSHGEENVSGKKEENVVEQNKEIVLAIARSQAIFKFLLVDMLPKTESHPLYLEGSEYSVSGDVGQFNARDSIGIVHCNPKSENTTYIGVRKDKAYLIIVEYPGEYFSYFDRKHTNWSVGSILEGQLEDMIEHSISRTSGGVSCNDKLSVDWWKRGVDASILKSPEQFSTLVAKYLLFLKERECTPFQRRVECDLSPKLYETLIRLFETLRIRENNNPKIPDVGSDVFLENMKLLEGVYREMEFYELTRNGKSFCFTLGYRDYDENSLPFYIDMLCNSLSIYIRYSNNGVIKCTAECCMFCITREIHEILKNRIY</sequence>
<reference evidence="1" key="1">
    <citation type="submission" date="2022-06" db="EMBL/GenBank/DDBJ databases">
        <title>Akkermansia biwalacus sp. nov., an anaerobic mucin-degrading bacterium isolated from human intestine.</title>
        <authorList>
            <person name="Kobayashi Y."/>
            <person name="Inoue S."/>
            <person name="Kawahara T."/>
            <person name="Kohda N."/>
        </authorList>
    </citation>
    <scope>NUCLEOTIDE SEQUENCE</scope>
    <source>
        <strain evidence="1">WON2089</strain>
    </source>
</reference>